<evidence type="ECO:0000256" key="8">
    <source>
        <dbReference type="ARBA" id="ARBA00022968"/>
    </source>
</evidence>
<evidence type="ECO:0000256" key="10">
    <source>
        <dbReference type="ARBA" id="ARBA00023034"/>
    </source>
</evidence>
<dbReference type="InterPro" id="IPR052261">
    <property type="entry name" value="Glycosyltransferase_13"/>
</dbReference>
<evidence type="ECO:0000256" key="2">
    <source>
        <dbReference type="ARBA" id="ARBA00004922"/>
    </source>
</evidence>
<keyword evidence="10 17" id="KW-0333">Golgi apparatus</keyword>
<dbReference type="GO" id="GO:0000139">
    <property type="term" value="C:Golgi membrane"/>
    <property type="evidence" value="ECO:0007669"/>
    <property type="project" value="UniProtKB-SubCell"/>
</dbReference>
<keyword evidence="19" id="KW-1185">Reference proteome</keyword>
<evidence type="ECO:0000256" key="4">
    <source>
        <dbReference type="ARBA" id="ARBA00022676"/>
    </source>
</evidence>
<evidence type="ECO:0000256" key="13">
    <source>
        <dbReference type="ARBA" id="ARBA00037706"/>
    </source>
</evidence>
<evidence type="ECO:0000256" key="12">
    <source>
        <dbReference type="ARBA" id="ARBA00023211"/>
    </source>
</evidence>
<evidence type="ECO:0000256" key="17">
    <source>
        <dbReference type="RuleBase" id="RU368119"/>
    </source>
</evidence>
<evidence type="ECO:0000256" key="7">
    <source>
        <dbReference type="ARBA" id="ARBA00022723"/>
    </source>
</evidence>
<feature type="transmembrane region" description="Helical" evidence="17">
    <location>
        <begin position="9"/>
        <end position="28"/>
    </location>
</feature>
<comment type="caution">
    <text evidence="18">The sequence shown here is derived from an EMBL/GenBank/DDBJ whole genome shotgun (WGS) entry which is preliminary data.</text>
</comment>
<keyword evidence="8 17" id="KW-0735">Signal-anchor</keyword>
<evidence type="ECO:0000313" key="18">
    <source>
        <dbReference type="EMBL" id="KAK7095996.1"/>
    </source>
</evidence>
<evidence type="ECO:0000256" key="11">
    <source>
        <dbReference type="ARBA" id="ARBA00023136"/>
    </source>
</evidence>
<comment type="subcellular location">
    <subcellularLocation>
        <location evidence="1 17">Golgi apparatus membrane</location>
        <topology evidence="1 17">Single-pass type II membrane protein</topology>
    </subcellularLocation>
</comment>
<comment type="cofactor">
    <cofactor evidence="17">
        <name>Mn(2+)</name>
        <dbReference type="ChEBI" id="CHEBI:29035"/>
    </cofactor>
    <text evidence="17">The cofactor is mostly bound to the substrate.</text>
</comment>
<protein>
    <recommendedName>
        <fullName evidence="14 17">Alpha-1,3-mannosyl-glycoprotein 2-beta-N-acetylglucosaminyltransferase</fullName>
        <shortName evidence="17">GNT-I</shortName>
        <shortName evidence="17">GlcNAc-T I</shortName>
        <ecNumber evidence="14 17">2.4.1.101</ecNumber>
    </recommendedName>
    <alternativeName>
        <fullName evidence="15 17">N-glycosyl-oligosaccharide-glycoprotein N-acetylglucosaminyltransferase I</fullName>
    </alternativeName>
</protein>
<comment type="similarity">
    <text evidence="3 17">Belongs to the glycosyltransferase 13 family.</text>
</comment>
<keyword evidence="4 17" id="KW-0328">Glycosyltransferase</keyword>
<keyword evidence="6 17" id="KW-0812">Transmembrane</keyword>
<evidence type="ECO:0000313" key="19">
    <source>
        <dbReference type="Proteomes" id="UP001374579"/>
    </source>
</evidence>
<dbReference type="AlphaFoldDB" id="A0AAN9AYU5"/>
<evidence type="ECO:0000256" key="3">
    <source>
        <dbReference type="ARBA" id="ARBA00006492"/>
    </source>
</evidence>
<evidence type="ECO:0000256" key="1">
    <source>
        <dbReference type="ARBA" id="ARBA00004323"/>
    </source>
</evidence>
<evidence type="ECO:0000256" key="15">
    <source>
        <dbReference type="ARBA" id="ARBA00041712"/>
    </source>
</evidence>
<reference evidence="18 19" key="1">
    <citation type="submission" date="2024-02" db="EMBL/GenBank/DDBJ databases">
        <title>Chromosome-scale genome assembly of the rough periwinkle Littorina saxatilis.</title>
        <authorList>
            <person name="De Jode A."/>
            <person name="Faria R."/>
            <person name="Formenti G."/>
            <person name="Sims Y."/>
            <person name="Smith T.P."/>
            <person name="Tracey A."/>
            <person name="Wood J.M.D."/>
            <person name="Zagrodzka Z.B."/>
            <person name="Johannesson K."/>
            <person name="Butlin R.K."/>
            <person name="Leder E.H."/>
        </authorList>
    </citation>
    <scope>NUCLEOTIDE SEQUENCE [LARGE SCALE GENOMIC DNA]</scope>
    <source>
        <strain evidence="18">Snail1</strain>
        <tissue evidence="18">Muscle</tissue>
    </source>
</reference>
<organism evidence="18 19">
    <name type="scientific">Littorina saxatilis</name>
    <dbReference type="NCBI Taxonomy" id="31220"/>
    <lineage>
        <taxon>Eukaryota</taxon>
        <taxon>Metazoa</taxon>
        <taxon>Spiralia</taxon>
        <taxon>Lophotrochozoa</taxon>
        <taxon>Mollusca</taxon>
        <taxon>Gastropoda</taxon>
        <taxon>Caenogastropoda</taxon>
        <taxon>Littorinimorpha</taxon>
        <taxon>Littorinoidea</taxon>
        <taxon>Littorinidae</taxon>
        <taxon>Littorina</taxon>
    </lineage>
</organism>
<keyword evidence="11 17" id="KW-0472">Membrane</keyword>
<dbReference type="PANTHER" id="PTHR10468:SF0">
    <property type="entry name" value="ALPHA-1,3-MANNOSYL-GLYCOPROTEIN 2-BETA-N-ACETYLGLUCOSAMINYLTRANSFERASE"/>
    <property type="match status" value="1"/>
</dbReference>
<name>A0AAN9AYU5_9CAEN</name>
<dbReference type="InterPro" id="IPR004139">
    <property type="entry name" value="Glyco_trans_13"/>
</dbReference>
<dbReference type="Pfam" id="PF03071">
    <property type="entry name" value="GNT-I"/>
    <property type="match status" value="1"/>
</dbReference>
<evidence type="ECO:0000256" key="6">
    <source>
        <dbReference type="ARBA" id="ARBA00022692"/>
    </source>
</evidence>
<dbReference type="Proteomes" id="UP001374579">
    <property type="component" value="Unassembled WGS sequence"/>
</dbReference>
<evidence type="ECO:0000256" key="9">
    <source>
        <dbReference type="ARBA" id="ARBA00022989"/>
    </source>
</evidence>
<keyword evidence="12 17" id="KW-0464">Manganese</keyword>
<gene>
    <name evidence="18" type="ORF">V1264_005344</name>
</gene>
<accession>A0AAN9AYU5</accession>
<comment type="function">
    <text evidence="13 17">Initiates complex N-linked carbohydrate formation. Essential for the conversion of high-mannose to hybrid and complex N-glycans.</text>
</comment>
<keyword evidence="9 17" id="KW-1133">Transmembrane helix</keyword>
<evidence type="ECO:0000256" key="16">
    <source>
        <dbReference type="ARBA" id="ARBA00049421"/>
    </source>
</evidence>
<dbReference type="GO" id="GO:0003827">
    <property type="term" value="F:alpha-1,3-mannosylglycoprotein 2-beta-N-acetylglucosaminyltransferase activity"/>
    <property type="evidence" value="ECO:0007669"/>
    <property type="project" value="UniProtKB-UniRule"/>
</dbReference>
<comment type="catalytic activity">
    <reaction evidence="16 17">
        <text>N(4)-(alpha-D-Man-(1-&gt;3)-[alpha-D-Man-(1-&gt;3)-[alpha-D-Man-(1-&gt;6)]-alpha-D-Man-(1-&gt;6)]-beta-D-Man-(1-&gt;4)-beta-D-GlcNAc-(1-&gt;4)-beta-D-GlcNAc)-L-asparaginyl-[protein] (N-glucan mannose isomer 5A1,2) + UDP-N-acetyl-alpha-D-glucosamine = N(4)-{beta-D-GlcNAc-(1-&gt;2)-alpha-D-Man-(1-&gt;3)-[alpha-D-Man-(1-&gt;3)-[alpha-D-Man-(1-&gt;6)]-alpha-D-Man-(1-&gt;6)]-beta-D-Man-(1-&gt;4)-beta-D-GlcNAc-(1-&gt;4)-beta-D-GlcNAc}-L-asparaginyl-[protein] + UDP + H(+)</text>
        <dbReference type="Rhea" id="RHEA:11456"/>
        <dbReference type="Rhea" id="RHEA-COMP:14367"/>
        <dbReference type="Rhea" id="RHEA-COMP:14368"/>
        <dbReference type="ChEBI" id="CHEBI:15378"/>
        <dbReference type="ChEBI" id="CHEBI:57705"/>
        <dbReference type="ChEBI" id="CHEBI:58223"/>
        <dbReference type="ChEBI" id="CHEBI:59087"/>
        <dbReference type="ChEBI" id="CHEBI:60625"/>
        <dbReference type="EC" id="2.4.1.101"/>
    </reaction>
</comment>
<dbReference type="InterPro" id="IPR029044">
    <property type="entry name" value="Nucleotide-diphossugar_trans"/>
</dbReference>
<dbReference type="EMBL" id="JBAMIC010000014">
    <property type="protein sequence ID" value="KAK7095996.1"/>
    <property type="molecule type" value="Genomic_DNA"/>
</dbReference>
<dbReference type="SUPFAM" id="SSF53448">
    <property type="entry name" value="Nucleotide-diphospho-sugar transferases"/>
    <property type="match status" value="1"/>
</dbReference>
<evidence type="ECO:0000256" key="14">
    <source>
        <dbReference type="ARBA" id="ARBA00038949"/>
    </source>
</evidence>
<dbReference type="PANTHER" id="PTHR10468">
    <property type="entry name" value="PROTEIN O-LINKED-MANNOSE BETA-1,2-N-ACETYLGLUCOSAMINYLTRANSFERASE 1/ALPHA-1,3-MANNOSYL-GLYCOPROTEIN 2-BETA-N-ACETYLGLUCOSAMINYLTRANSFERASE"/>
    <property type="match status" value="1"/>
</dbReference>
<dbReference type="EC" id="2.4.1.101" evidence="14 17"/>
<dbReference type="Gene3D" id="3.90.550.10">
    <property type="entry name" value="Spore Coat Polysaccharide Biosynthesis Protein SpsA, Chain A"/>
    <property type="match status" value="1"/>
</dbReference>
<evidence type="ECO:0000256" key="5">
    <source>
        <dbReference type="ARBA" id="ARBA00022679"/>
    </source>
</evidence>
<sequence length="295" mass="33809">MPRLRRTHLVLVGVCVFLSWNILTYYSLVNRNADKELEEERGMEDRINGLQSQIAVQMKDNQLLLDKLRQLQPLADDIGRKEAEKGAAARAAAAGKVPALPPLEDIVLPILMIACDRTTVSRSLDILLKYRPSAKQFPIIVSQDCGHEATSTVIQSYITAKKTSHFKHIKHPDLSDIKLPWPQKKFMGYYKIARHYKWALNQVFHVLNHSAVIIVEDDLDIAPDFFEYFLATYPLLHKDPLLWCVSAWNDNGKGTLVSNEAEKLYRTDFFPGLGWMIERSMWTELGPKWPDTCVY</sequence>
<proteinExistence type="inferred from homology"/>
<keyword evidence="5" id="KW-0808">Transferase</keyword>
<keyword evidence="7 17" id="KW-0479">Metal-binding</keyword>
<comment type="pathway">
    <text evidence="2 17">Protein modification; protein glycosylation.</text>
</comment>
<dbReference type="FunFam" id="3.90.550.10:FF:000252">
    <property type="entry name" value="Protein O-linked-mannose beta-1,2-N-acetylglucosaminyltransferase 1"/>
    <property type="match status" value="1"/>
</dbReference>
<dbReference type="GO" id="GO:0030145">
    <property type="term" value="F:manganese ion binding"/>
    <property type="evidence" value="ECO:0007669"/>
    <property type="project" value="UniProtKB-UniRule"/>
</dbReference>